<keyword evidence="3" id="KW-1185">Reference proteome</keyword>
<protein>
    <submittedName>
        <fullName evidence="2">Uncharacterized protein</fullName>
    </submittedName>
</protein>
<keyword evidence="1" id="KW-0812">Transmembrane</keyword>
<reference evidence="2 3" key="1">
    <citation type="submission" date="2015-08" db="EMBL/GenBank/DDBJ databases">
        <title>The complete genome sequence of Bacillus beveridgei MLTeJB.</title>
        <authorList>
            <person name="Hanson T.E."/>
            <person name="Mesa C."/>
            <person name="Basesman S.M."/>
            <person name="Oremland R.S."/>
        </authorList>
    </citation>
    <scope>NUCLEOTIDE SEQUENCE [LARGE SCALE GENOMIC DNA]</scope>
    <source>
        <strain evidence="2 3">MLTeJB</strain>
    </source>
</reference>
<evidence type="ECO:0000313" key="2">
    <source>
        <dbReference type="EMBL" id="AOM81416.1"/>
    </source>
</evidence>
<name>A0A1D7QQY7_9BACI</name>
<organism evidence="2 3">
    <name type="scientific">Salisediminibacterium beveridgei</name>
    <dbReference type="NCBI Taxonomy" id="632773"/>
    <lineage>
        <taxon>Bacteria</taxon>
        <taxon>Bacillati</taxon>
        <taxon>Bacillota</taxon>
        <taxon>Bacilli</taxon>
        <taxon>Bacillales</taxon>
        <taxon>Bacillaceae</taxon>
        <taxon>Salisediminibacterium</taxon>
    </lineage>
</organism>
<dbReference type="Proteomes" id="UP000094463">
    <property type="component" value="Chromosome"/>
</dbReference>
<keyword evidence="1" id="KW-0472">Membrane</keyword>
<dbReference type="STRING" id="632773.BBEV_0014"/>
<evidence type="ECO:0000313" key="3">
    <source>
        <dbReference type="Proteomes" id="UP000094463"/>
    </source>
</evidence>
<dbReference type="EMBL" id="CP012502">
    <property type="protein sequence ID" value="AOM81416.1"/>
    <property type="molecule type" value="Genomic_DNA"/>
</dbReference>
<keyword evidence="1" id="KW-1133">Transmembrane helix</keyword>
<dbReference type="KEGG" id="bbev:BBEV_0014"/>
<evidence type="ECO:0000256" key="1">
    <source>
        <dbReference type="SAM" id="Phobius"/>
    </source>
</evidence>
<accession>A0A1D7QQY7</accession>
<dbReference type="AlphaFoldDB" id="A0A1D7QQY7"/>
<gene>
    <name evidence="2" type="ORF">BBEV_0014</name>
</gene>
<feature type="transmembrane region" description="Helical" evidence="1">
    <location>
        <begin position="23"/>
        <end position="43"/>
    </location>
</feature>
<sequence>MGFHLPYLTMISVRYSLMIIDRLSFIISAAIKELAFFLTILFGQSFTN</sequence>
<proteinExistence type="predicted"/>